<dbReference type="AlphaFoldDB" id="D5BQQ5"/>
<dbReference type="KEGG" id="apb:SAR116_0376"/>
<dbReference type="STRING" id="488538.SAR116_0376"/>
<dbReference type="InterPro" id="IPR056909">
    <property type="entry name" value="SU10_portal"/>
</dbReference>
<evidence type="ECO:0000313" key="2">
    <source>
        <dbReference type="Proteomes" id="UP000007460"/>
    </source>
</evidence>
<proteinExistence type="predicted"/>
<dbReference type="HOGENOM" id="CLU_408192_0_0_5"/>
<keyword evidence="2" id="KW-1185">Reference proteome</keyword>
<dbReference type="eggNOG" id="COG3064">
    <property type="taxonomic scope" value="Bacteria"/>
</dbReference>
<reference evidence="1 2" key="1">
    <citation type="journal article" date="2010" name="J. Bacteriol.">
        <title>Complete genome sequence of "Candidatus Puniceispirillum marinum" IMCC1322, a representative of the SAR116 clade in the Alphaproteobacteria.</title>
        <authorList>
            <person name="Oh H.M."/>
            <person name="Kwon K.K."/>
            <person name="Kang I."/>
            <person name="Kang S.G."/>
            <person name="Lee J.H."/>
            <person name="Kim S.J."/>
            <person name="Cho J.C."/>
        </authorList>
    </citation>
    <scope>NUCLEOTIDE SEQUENCE [LARGE SCALE GENOMIC DNA]</scope>
    <source>
        <strain evidence="1 2">IMCC1322</strain>
    </source>
</reference>
<accession>D5BQQ5</accession>
<evidence type="ECO:0000313" key="1">
    <source>
        <dbReference type="EMBL" id="ADE38619.1"/>
    </source>
</evidence>
<dbReference type="Pfam" id="PF23899">
    <property type="entry name" value="SU10_portal"/>
    <property type="match status" value="1"/>
</dbReference>
<sequence>MCMRERGNQSKLQPNYTLKWYDQMTKEYQKLDDSEIIKLVEDNIKTSVGYYDSQLSRERKKVQDYYQAKLPKPAHDGNSKYVSQDVYNAVQSMQAALLETFAAGNRIVKFAPQGPEDVQLAAVCSNYTDFVLFRQNDGFNVFSTVIHDGLMARVGCAKVFWSQSEEIDEEEFESITQDQLDMLLAQDDVDLIDSSTDDVGMVSGTIGVTRDTSQVVIETIPPEELIVEAQCKSLEESTFSAHRTRKTLSELREMYPDSDKLDDIGDHEDVEMETDPEILARHDGVSENRGFSSHGYQDQVRHILCYEAYIMLDVEGSGIAKLHKVTKAGNVLLDIEEVKRRPFVTFCPLPIPHAFYGSNFAEKLCATQNARTVLTRSILDHAMITNNPRYMVVKGGLSNPRELIDNRVGGLVNVSRPDAISAMPQAPLNPFVFQTLQQLDQDLEDNTGVSRLSQGLNKDAISKQNSAAMVEQLATMSQQRQKILARHFAQFVKSLFHEIYRLVVENEDQQKIVEISGAYVEVDPRSWSDKRDVMVELKLGYGEQDAEAQKMLALHTLFSQDPNIQPMYGMENRFAMLKKILEQQGILNVEEFLTPPQMLQPPQPDPAAEMQAQMAMKQMELQERQTAVAETKATTDQAVAFAKLELEREKATASHALQSDNMDLKEEQFTHKQRIDEAELQVLQRTDDVRGIASPTG</sequence>
<dbReference type="EMBL" id="CP001751">
    <property type="protein sequence ID" value="ADE38619.1"/>
    <property type="molecule type" value="Genomic_DNA"/>
</dbReference>
<organism evidence="1 2">
    <name type="scientific">Puniceispirillum marinum (strain IMCC1322)</name>
    <dbReference type="NCBI Taxonomy" id="488538"/>
    <lineage>
        <taxon>Bacteria</taxon>
        <taxon>Pseudomonadati</taxon>
        <taxon>Pseudomonadota</taxon>
        <taxon>Alphaproteobacteria</taxon>
        <taxon>Candidatus Puniceispirillales</taxon>
        <taxon>Candidatus Puniceispirillaceae</taxon>
        <taxon>Candidatus Puniceispirillum</taxon>
    </lineage>
</organism>
<protein>
    <submittedName>
        <fullName evidence="1">Putative portal protein</fullName>
    </submittedName>
</protein>
<gene>
    <name evidence="1" type="ordered locus">SAR116_0376</name>
</gene>
<dbReference type="Proteomes" id="UP000007460">
    <property type="component" value="Chromosome"/>
</dbReference>
<name>D5BQQ5_PUNMI</name>